<dbReference type="AlphaFoldDB" id="A0A9Q1GGH3"/>
<proteinExistence type="inferred from homology"/>
<feature type="repeat" description="PPR" evidence="3">
    <location>
        <begin position="444"/>
        <end position="478"/>
    </location>
</feature>
<dbReference type="NCBIfam" id="TIGR00756">
    <property type="entry name" value="PPR"/>
    <property type="match status" value="11"/>
</dbReference>
<feature type="repeat" description="PPR" evidence="3">
    <location>
        <begin position="479"/>
        <end position="513"/>
    </location>
</feature>
<feature type="repeat" description="PPR" evidence="3">
    <location>
        <begin position="409"/>
        <end position="443"/>
    </location>
</feature>
<gene>
    <name evidence="4" type="ORF">Cgig2_008506</name>
</gene>
<dbReference type="InterPro" id="IPR036770">
    <property type="entry name" value="Ankyrin_rpt-contain_sf"/>
</dbReference>
<sequence length="939" mass="107719">MKAERLVNLPIQKLRRRVSSGHSIPGNIFSAFFSSFSYASSNSQSDHILTDERHVSGGRKQRYAGSKNADFKKSWYLRSNLRKQQLQKDDFDGMGGGFDGFQLLGLSDSVSVGNCSNNLQNQEILYDEKEERNNRFDDEGFGVLDSYDSNFQQNEYANRYEKNDDELRHPLVRETCRLIAMRSKWNLDLEGQLRNLLRSLKPIQVCAVLHSQVDERLALEFFYWADRQWRYRHDPMVYYAILQILSKTKLCQGVRRVLRLMFRRGIKCSPEAFGYLMNSYSRAGKIRHAMGVLNMMQRAGVPPNLSICNTSIHVLVMGNRLDKALRFLQKMQIVGIEPDVLTYNCLIKGYCDLGLAEDAMELIEGMPHRGCAPDKVSFYTVLGYFCREKNVSKIKSLLAKMVDYKLLPDMVTYNTLIHMLCKYGHPDEACEFLREAQEQAFGVDKVCYTALVHALCRERRVEKAKHIVNEMVEKGCTPDVVTYTTVLDGIARLGNIDEAKNMLQQMYKYGCKPNTVSYTVLLNGLCQIGRSSEAREMMNMSEEEWWTPNAITYSVLMCGFLKEGKLSEACDVVNEMIMRGFLPSPTEINSLLVPLCREGRMDEAKGFLEECLKKGCDINVINFTTVIHGYCQRNDLEAAVSLLDDMYLVNRRPDVFTYTTIIDAFGKSGKMEEATKVILKMLGRGILPTSVTYRMIIHRYCQHGRTEDLLKLLQKLLPKQAYRIAYNLVIEKLCRFGYQNDAYGLLNKVLRTASRIDAHTCHVLMESYLNRGSPLLAYKVACRMFRRNLAPNLNLCKKLSNRLALEGNMKAAGDLIMHFVERGLLSPSGLEMHLGCLMRWTGYIHTDLKPKKQLDDSFQLNEFGVPVEMAHETLLCIWIACCLYVLHLCMKHSLRERRHLLVNEFTRSRNALLQVTQVDGIDKQEILHGSMVDQQHSQM</sequence>
<evidence type="ECO:0008006" key="6">
    <source>
        <dbReference type="Google" id="ProtNLM"/>
    </source>
</evidence>
<feature type="repeat" description="PPR" evidence="3">
    <location>
        <begin position="514"/>
        <end position="548"/>
    </location>
</feature>
<feature type="repeat" description="PPR" evidence="3">
    <location>
        <begin position="304"/>
        <end position="338"/>
    </location>
</feature>
<dbReference type="OrthoDB" id="185373at2759"/>
<feature type="repeat" description="PPR" evidence="3">
    <location>
        <begin position="757"/>
        <end position="791"/>
    </location>
</feature>
<dbReference type="PANTHER" id="PTHR47939:SF13">
    <property type="entry name" value="OS03G0201400 PROTEIN"/>
    <property type="match status" value="1"/>
</dbReference>
<name>A0A9Q1GGH3_9CARY</name>
<dbReference type="InterPro" id="IPR050667">
    <property type="entry name" value="PPR-containing_protein"/>
</dbReference>
<dbReference type="Proteomes" id="UP001153076">
    <property type="component" value="Unassembled WGS sequence"/>
</dbReference>
<dbReference type="Pfam" id="PF12854">
    <property type="entry name" value="PPR_1"/>
    <property type="match status" value="2"/>
</dbReference>
<comment type="caution">
    <text evidence="4">The sequence shown here is derived from an EMBL/GenBank/DDBJ whole genome shotgun (WGS) entry which is preliminary data.</text>
</comment>
<dbReference type="PANTHER" id="PTHR47939">
    <property type="entry name" value="MEMBRANE-ASSOCIATED SALT-INDUCIBLE PROTEIN-LIKE"/>
    <property type="match status" value="1"/>
</dbReference>
<evidence type="ECO:0000313" key="4">
    <source>
        <dbReference type="EMBL" id="KAJ8419995.1"/>
    </source>
</evidence>
<dbReference type="InterPro" id="IPR011990">
    <property type="entry name" value="TPR-like_helical_dom_sf"/>
</dbReference>
<feature type="repeat" description="PPR" evidence="3">
    <location>
        <begin position="549"/>
        <end position="583"/>
    </location>
</feature>
<feature type="repeat" description="PPR" evidence="3">
    <location>
        <begin position="339"/>
        <end position="373"/>
    </location>
</feature>
<dbReference type="PROSITE" id="PS51375">
    <property type="entry name" value="PPR"/>
    <property type="match status" value="12"/>
</dbReference>
<accession>A0A9Q1GGH3</accession>
<dbReference type="SUPFAM" id="SSF48403">
    <property type="entry name" value="Ankyrin repeat"/>
    <property type="match status" value="1"/>
</dbReference>
<keyword evidence="5" id="KW-1185">Reference proteome</keyword>
<organism evidence="4 5">
    <name type="scientific">Carnegiea gigantea</name>
    <dbReference type="NCBI Taxonomy" id="171969"/>
    <lineage>
        <taxon>Eukaryota</taxon>
        <taxon>Viridiplantae</taxon>
        <taxon>Streptophyta</taxon>
        <taxon>Embryophyta</taxon>
        <taxon>Tracheophyta</taxon>
        <taxon>Spermatophyta</taxon>
        <taxon>Magnoliopsida</taxon>
        <taxon>eudicotyledons</taxon>
        <taxon>Gunneridae</taxon>
        <taxon>Pentapetalae</taxon>
        <taxon>Caryophyllales</taxon>
        <taxon>Cactineae</taxon>
        <taxon>Cactaceae</taxon>
        <taxon>Cactoideae</taxon>
        <taxon>Echinocereeae</taxon>
        <taxon>Carnegiea</taxon>
    </lineage>
</organism>
<dbReference type="InterPro" id="IPR002885">
    <property type="entry name" value="PPR_rpt"/>
</dbReference>
<dbReference type="Gene3D" id="1.25.40.10">
    <property type="entry name" value="Tetratricopeptide repeat domain"/>
    <property type="match status" value="6"/>
</dbReference>
<evidence type="ECO:0000256" key="1">
    <source>
        <dbReference type="ARBA" id="ARBA00007626"/>
    </source>
</evidence>
<feature type="repeat" description="PPR" evidence="3">
    <location>
        <begin position="269"/>
        <end position="303"/>
    </location>
</feature>
<reference evidence="4" key="1">
    <citation type="submission" date="2022-04" db="EMBL/GenBank/DDBJ databases">
        <title>Carnegiea gigantea Genome sequencing and assembly v2.</title>
        <authorList>
            <person name="Copetti D."/>
            <person name="Sanderson M.J."/>
            <person name="Burquez A."/>
            <person name="Wojciechowski M.F."/>
        </authorList>
    </citation>
    <scope>NUCLEOTIDE SEQUENCE</scope>
    <source>
        <strain evidence="4">SGP5-SGP5p</strain>
        <tissue evidence="4">Aerial part</tissue>
    </source>
</reference>
<feature type="repeat" description="PPR" evidence="3">
    <location>
        <begin position="584"/>
        <end position="618"/>
    </location>
</feature>
<protein>
    <recommendedName>
        <fullName evidence="6">Pentatricopeptide repeat-containing protein</fullName>
    </recommendedName>
</protein>
<evidence type="ECO:0000256" key="2">
    <source>
        <dbReference type="ARBA" id="ARBA00022737"/>
    </source>
</evidence>
<dbReference type="Pfam" id="PF01535">
    <property type="entry name" value="PPR"/>
    <property type="match status" value="2"/>
</dbReference>
<feature type="repeat" description="PPR" evidence="3">
    <location>
        <begin position="654"/>
        <end position="688"/>
    </location>
</feature>
<evidence type="ECO:0000313" key="5">
    <source>
        <dbReference type="Proteomes" id="UP001153076"/>
    </source>
</evidence>
<evidence type="ECO:0000256" key="3">
    <source>
        <dbReference type="PROSITE-ProRule" id="PRU00708"/>
    </source>
</evidence>
<feature type="repeat" description="PPR" evidence="3">
    <location>
        <begin position="619"/>
        <end position="653"/>
    </location>
</feature>
<dbReference type="Pfam" id="PF13041">
    <property type="entry name" value="PPR_2"/>
    <property type="match status" value="4"/>
</dbReference>
<dbReference type="EMBL" id="JAKOGI010004035">
    <property type="protein sequence ID" value="KAJ8419995.1"/>
    <property type="molecule type" value="Genomic_DNA"/>
</dbReference>
<keyword evidence="2" id="KW-0677">Repeat</keyword>
<comment type="similarity">
    <text evidence="1">Belongs to the PPR family. P subfamily.</text>
</comment>